<evidence type="ECO:0000256" key="2">
    <source>
        <dbReference type="PROSITE-ProRule" id="PRU00285"/>
    </source>
</evidence>
<dbReference type="Proteomes" id="UP000001868">
    <property type="component" value="Plasmid pHLK1"/>
</dbReference>
<geneLocation type="plasmid" evidence="7">
    <name>pHLK1</name>
</geneLocation>
<dbReference type="RefSeq" id="WP_012520283.1">
    <property type="nucleotide sequence ID" value="NC_011143.1"/>
</dbReference>
<gene>
    <name evidence="6" type="ordered locus">PHZ_p0040</name>
</gene>
<keyword evidence="1 6" id="KW-0346">Stress response</keyword>
<dbReference type="InterPro" id="IPR037913">
    <property type="entry name" value="ACD_IbpA/B"/>
</dbReference>
<feature type="domain" description="SHSP" evidence="5">
    <location>
        <begin position="30"/>
        <end position="141"/>
    </location>
</feature>
<proteinExistence type="inferred from homology"/>
<dbReference type="PROSITE" id="PS01031">
    <property type="entry name" value="SHSP"/>
    <property type="match status" value="1"/>
</dbReference>
<keyword evidence="6" id="KW-0614">Plasmid</keyword>
<dbReference type="eggNOG" id="COG0071">
    <property type="taxonomic scope" value="Bacteria"/>
</dbReference>
<dbReference type="SUPFAM" id="SSF49764">
    <property type="entry name" value="HSP20-like chaperones"/>
    <property type="match status" value="1"/>
</dbReference>
<sequence>MSTITPMFPYRLTPGVEDALSLFDRSAAGPELQTAGPPYNVVTLDNDHFRIVLATPGFRDADIEITYEPNRLTISGQPSNTTEPGQVVYRGFATQPFRRIFALADHVQVQGARLADGLLSIDLVREIPEAARPRRIQVEGQVSAADSAAETAQTPAN</sequence>
<comment type="similarity">
    <text evidence="2 3">Belongs to the small heat shock protein (HSP20) family.</text>
</comment>
<protein>
    <submittedName>
        <fullName evidence="6">Heat shock protein Hsp20</fullName>
    </submittedName>
</protein>
<dbReference type="Pfam" id="PF00011">
    <property type="entry name" value="HSP20"/>
    <property type="match status" value="1"/>
</dbReference>
<dbReference type="KEGG" id="pzu:PHZ_p0040"/>
<evidence type="ECO:0000313" key="7">
    <source>
        <dbReference type="Proteomes" id="UP000001868"/>
    </source>
</evidence>
<organism evidence="6 7">
    <name type="scientific">Phenylobacterium zucineum (strain HLK1)</name>
    <dbReference type="NCBI Taxonomy" id="450851"/>
    <lineage>
        <taxon>Bacteria</taxon>
        <taxon>Pseudomonadati</taxon>
        <taxon>Pseudomonadota</taxon>
        <taxon>Alphaproteobacteria</taxon>
        <taxon>Caulobacterales</taxon>
        <taxon>Caulobacteraceae</taxon>
        <taxon>Phenylobacterium</taxon>
    </lineage>
</organism>
<dbReference type="EMBL" id="CP000748">
    <property type="protein sequence ID" value="ACG79983.1"/>
    <property type="molecule type" value="Genomic_DNA"/>
</dbReference>
<reference evidence="6 7" key="1">
    <citation type="journal article" date="2008" name="BMC Genomics">
        <title>Complete genome of Phenylobacterium zucineum - a novel facultative intracellular bacterium isolated from human erythroleukemia cell line K562.</title>
        <authorList>
            <person name="Luo Y."/>
            <person name="Xu X."/>
            <person name="Ding Z."/>
            <person name="Liu Z."/>
            <person name="Zhang B."/>
            <person name="Yan Z."/>
            <person name="Sun J."/>
            <person name="Hu S."/>
            <person name="Hu X."/>
        </authorList>
    </citation>
    <scope>NUCLEOTIDE SEQUENCE [LARGE SCALE GENOMIC DNA]</scope>
    <source>
        <strain evidence="7">HLK1</strain>
        <plasmid evidence="7">HLK1</plasmid>
        <plasmid evidence="7">Plasmid pHLK1</plasmid>
    </source>
</reference>
<dbReference type="InterPro" id="IPR002068">
    <property type="entry name" value="A-crystallin/Hsp20_dom"/>
</dbReference>
<dbReference type="PANTHER" id="PTHR47062:SF1">
    <property type="entry name" value="SMALL HEAT SHOCK PROTEIN IBPA"/>
    <property type="match status" value="1"/>
</dbReference>
<evidence type="ECO:0000256" key="3">
    <source>
        <dbReference type="RuleBase" id="RU003616"/>
    </source>
</evidence>
<dbReference type="Gene3D" id="2.60.40.790">
    <property type="match status" value="1"/>
</dbReference>
<name>B4RI08_PHEZH</name>
<dbReference type="PANTHER" id="PTHR47062">
    <property type="match status" value="1"/>
</dbReference>
<evidence type="ECO:0000256" key="1">
    <source>
        <dbReference type="ARBA" id="ARBA00023016"/>
    </source>
</evidence>
<evidence type="ECO:0000259" key="5">
    <source>
        <dbReference type="PROSITE" id="PS01031"/>
    </source>
</evidence>
<dbReference type="CDD" id="cd06470">
    <property type="entry name" value="ACD_IbpA-B_like"/>
    <property type="match status" value="1"/>
</dbReference>
<evidence type="ECO:0000313" key="6">
    <source>
        <dbReference type="EMBL" id="ACG79983.1"/>
    </source>
</evidence>
<dbReference type="HOGENOM" id="CLU_046737_4_2_5"/>
<dbReference type="InterPro" id="IPR008978">
    <property type="entry name" value="HSP20-like_chaperone"/>
</dbReference>
<accession>B4RI08</accession>
<keyword evidence="7" id="KW-1185">Reference proteome</keyword>
<feature type="region of interest" description="Disordered" evidence="4">
    <location>
        <begin position="138"/>
        <end position="157"/>
    </location>
</feature>
<evidence type="ECO:0000256" key="4">
    <source>
        <dbReference type="SAM" id="MobiDB-lite"/>
    </source>
</evidence>
<dbReference type="AlphaFoldDB" id="B4RI08"/>